<sequence length="391" mass="44757">MPHQVRFRPTVEVREVHANTAPHHHHHHHRHRHREPKSTNAIPDFRFCIELGLVLRSRQFNHLSAINLLDELSERLTNKVKITNHIEGDKSESHRDWTLSTDKAIAGQSVDYKFGIRLISPFWRFSNHTQWMRHMRDVMGLLDHSFEVTTTHQCSTRVHVVPDTGFWTTSQAKALAKSAIYFERCFDALVPPYRRRSVWAKSNRYNHHMAGMSTAECLASIESQETLPQLAATMNWCAANSATGDALGRTSDFVHDTFRWNFSNLVDGDHFGTIEFRQPPGATSSSNVISWIMMVVCFARLSCTYGNSIQPQQKASLDSLGEWILYEAECSGVPHKSLLRDLLSSAQPLKGKEASYNSITFGESDRLVLKDKERSITKDKYNKLVKHLIPR</sequence>
<dbReference type="InterPro" id="IPR022025">
    <property type="entry name" value="Amidoligase_2"/>
</dbReference>
<keyword evidence="2" id="KW-1185">Reference proteome</keyword>
<dbReference type="PANTHER" id="PTHR36847">
    <property type="entry name" value="AMIDOLIGASE ENZYME"/>
    <property type="match status" value="1"/>
</dbReference>
<evidence type="ECO:0000313" key="2">
    <source>
        <dbReference type="Proteomes" id="UP001285441"/>
    </source>
</evidence>
<dbReference type="Pfam" id="PF12224">
    <property type="entry name" value="Amidoligase_2"/>
    <property type="match status" value="1"/>
</dbReference>
<organism evidence="1 2">
    <name type="scientific">Podospora didyma</name>
    <dbReference type="NCBI Taxonomy" id="330526"/>
    <lineage>
        <taxon>Eukaryota</taxon>
        <taxon>Fungi</taxon>
        <taxon>Dikarya</taxon>
        <taxon>Ascomycota</taxon>
        <taxon>Pezizomycotina</taxon>
        <taxon>Sordariomycetes</taxon>
        <taxon>Sordariomycetidae</taxon>
        <taxon>Sordariales</taxon>
        <taxon>Podosporaceae</taxon>
        <taxon>Podospora</taxon>
    </lineage>
</organism>
<dbReference type="Proteomes" id="UP001285441">
    <property type="component" value="Unassembled WGS sequence"/>
</dbReference>
<evidence type="ECO:0000313" key="1">
    <source>
        <dbReference type="EMBL" id="KAK3393267.1"/>
    </source>
</evidence>
<dbReference type="PANTHER" id="PTHR36847:SF1">
    <property type="entry name" value="AMIDOLIGASE ENZYME"/>
    <property type="match status" value="1"/>
</dbReference>
<dbReference type="EMBL" id="JAULSW010000001">
    <property type="protein sequence ID" value="KAK3393267.1"/>
    <property type="molecule type" value="Genomic_DNA"/>
</dbReference>
<gene>
    <name evidence="1" type="ORF">B0H63DRAFT_457874</name>
</gene>
<comment type="caution">
    <text evidence="1">The sequence shown here is derived from an EMBL/GenBank/DDBJ whole genome shotgun (WGS) entry which is preliminary data.</text>
</comment>
<proteinExistence type="predicted"/>
<dbReference type="AlphaFoldDB" id="A0AAE0P4N1"/>
<name>A0AAE0P4N1_9PEZI</name>
<reference evidence="1" key="2">
    <citation type="submission" date="2023-06" db="EMBL/GenBank/DDBJ databases">
        <authorList>
            <consortium name="Lawrence Berkeley National Laboratory"/>
            <person name="Haridas S."/>
            <person name="Hensen N."/>
            <person name="Bonometti L."/>
            <person name="Westerberg I."/>
            <person name="Brannstrom I.O."/>
            <person name="Guillou S."/>
            <person name="Cros-Aarteil S."/>
            <person name="Calhoun S."/>
            <person name="Kuo A."/>
            <person name="Mondo S."/>
            <person name="Pangilinan J."/>
            <person name="Riley R."/>
            <person name="LaButti K."/>
            <person name="Andreopoulos B."/>
            <person name="Lipzen A."/>
            <person name="Chen C."/>
            <person name="Yanf M."/>
            <person name="Daum C."/>
            <person name="Ng V."/>
            <person name="Clum A."/>
            <person name="Steindorff A."/>
            <person name="Ohm R."/>
            <person name="Martin F."/>
            <person name="Silar P."/>
            <person name="Natvig D."/>
            <person name="Lalanne C."/>
            <person name="Gautier V."/>
            <person name="Ament-velasquez S.L."/>
            <person name="Kruys A."/>
            <person name="Hutchinson M.I."/>
            <person name="Powell A.J."/>
            <person name="Barry K."/>
            <person name="Miller A.N."/>
            <person name="Grigoriev I.V."/>
            <person name="Debuchy R."/>
            <person name="Gladieux P."/>
            <person name="Thoren M.H."/>
            <person name="Johannesson H."/>
        </authorList>
    </citation>
    <scope>NUCLEOTIDE SEQUENCE</scope>
    <source>
        <strain evidence="1">CBS 232.78</strain>
    </source>
</reference>
<protein>
    <submittedName>
        <fullName evidence="1">Amidoligase enzyme-domain-containing protein</fullName>
    </submittedName>
</protein>
<accession>A0AAE0P4N1</accession>
<reference evidence="1" key="1">
    <citation type="journal article" date="2023" name="Mol. Phylogenet. Evol.">
        <title>Genome-scale phylogeny and comparative genomics of the fungal order Sordariales.</title>
        <authorList>
            <person name="Hensen N."/>
            <person name="Bonometti L."/>
            <person name="Westerberg I."/>
            <person name="Brannstrom I.O."/>
            <person name="Guillou S."/>
            <person name="Cros-Aarteil S."/>
            <person name="Calhoun S."/>
            <person name="Haridas S."/>
            <person name="Kuo A."/>
            <person name="Mondo S."/>
            <person name="Pangilinan J."/>
            <person name="Riley R."/>
            <person name="LaButti K."/>
            <person name="Andreopoulos B."/>
            <person name="Lipzen A."/>
            <person name="Chen C."/>
            <person name="Yan M."/>
            <person name="Daum C."/>
            <person name="Ng V."/>
            <person name="Clum A."/>
            <person name="Steindorff A."/>
            <person name="Ohm R.A."/>
            <person name="Martin F."/>
            <person name="Silar P."/>
            <person name="Natvig D.O."/>
            <person name="Lalanne C."/>
            <person name="Gautier V."/>
            <person name="Ament-Velasquez S.L."/>
            <person name="Kruys A."/>
            <person name="Hutchinson M.I."/>
            <person name="Powell A.J."/>
            <person name="Barry K."/>
            <person name="Miller A.N."/>
            <person name="Grigoriev I.V."/>
            <person name="Debuchy R."/>
            <person name="Gladieux P."/>
            <person name="Hiltunen Thoren M."/>
            <person name="Johannesson H."/>
        </authorList>
    </citation>
    <scope>NUCLEOTIDE SEQUENCE</scope>
    <source>
        <strain evidence="1">CBS 232.78</strain>
    </source>
</reference>